<evidence type="ECO:0000256" key="2">
    <source>
        <dbReference type="ARBA" id="ARBA00022448"/>
    </source>
</evidence>
<evidence type="ECO:0000313" key="8">
    <source>
        <dbReference type="Proteomes" id="UP001060336"/>
    </source>
</evidence>
<accession>A0A9J7AWJ8</accession>
<keyword evidence="3 6" id="KW-0653">Protein transport</keyword>
<dbReference type="GO" id="GO:0015031">
    <property type="term" value="P:protein transport"/>
    <property type="evidence" value="ECO:0007669"/>
    <property type="project" value="UniProtKB-UniRule"/>
</dbReference>
<comment type="subunit">
    <text evidence="6">Homotetramer, a dimer of dimers. One homotetramer interacts with 1 SecA dimer.</text>
</comment>
<dbReference type="GO" id="GO:0006457">
    <property type="term" value="P:protein folding"/>
    <property type="evidence" value="ECO:0007669"/>
    <property type="project" value="UniProtKB-UniRule"/>
</dbReference>
<dbReference type="HAMAP" id="MF_00821">
    <property type="entry name" value="SecB"/>
    <property type="match status" value="1"/>
</dbReference>
<dbReference type="SUPFAM" id="SSF54611">
    <property type="entry name" value="SecB-like"/>
    <property type="match status" value="1"/>
</dbReference>
<protein>
    <recommendedName>
        <fullName evidence="6">Protein-export protein SecB</fullName>
    </recommendedName>
</protein>
<evidence type="ECO:0000256" key="4">
    <source>
        <dbReference type="ARBA" id="ARBA00023010"/>
    </source>
</evidence>
<comment type="function">
    <text evidence="6">One of the proteins required for the normal export of preproteins out of the cell cytoplasm. It is a molecular chaperone that binds to a subset of precursor proteins, maintaining them in a translocation-competent state. It also specifically binds to its receptor SecA.</text>
</comment>
<keyword evidence="8" id="KW-1185">Reference proteome</keyword>
<dbReference type="InterPro" id="IPR035958">
    <property type="entry name" value="SecB-like_sf"/>
</dbReference>
<reference evidence="7" key="1">
    <citation type="submission" date="2022-08" db="EMBL/GenBank/DDBJ databases">
        <title>Nisaea acidiphila sp. nov., isolated from a marine algal debris and emended description of the genus Nisaea Urios et al. 2008.</title>
        <authorList>
            <person name="Kwon K."/>
        </authorList>
    </citation>
    <scope>NUCLEOTIDE SEQUENCE</scope>
    <source>
        <strain evidence="7">MEBiC11861</strain>
    </source>
</reference>
<dbReference type="PANTHER" id="PTHR36918">
    <property type="match status" value="1"/>
</dbReference>
<dbReference type="Gene3D" id="3.10.420.10">
    <property type="entry name" value="SecB-like"/>
    <property type="match status" value="1"/>
</dbReference>
<evidence type="ECO:0000256" key="5">
    <source>
        <dbReference type="ARBA" id="ARBA00023186"/>
    </source>
</evidence>
<dbReference type="RefSeq" id="WP_257772121.1">
    <property type="nucleotide sequence ID" value="NZ_CP102480.1"/>
</dbReference>
<dbReference type="GO" id="GO:0051262">
    <property type="term" value="P:protein tetramerization"/>
    <property type="evidence" value="ECO:0007669"/>
    <property type="project" value="InterPro"/>
</dbReference>
<keyword evidence="6" id="KW-0963">Cytoplasm</keyword>
<evidence type="ECO:0000256" key="6">
    <source>
        <dbReference type="HAMAP-Rule" id="MF_00821"/>
    </source>
</evidence>
<dbReference type="GO" id="GO:0005737">
    <property type="term" value="C:cytoplasm"/>
    <property type="evidence" value="ECO:0007669"/>
    <property type="project" value="UniProtKB-SubCell"/>
</dbReference>
<dbReference type="PANTHER" id="PTHR36918:SF1">
    <property type="entry name" value="PROTEIN-EXPORT PROTEIN SECB"/>
    <property type="match status" value="1"/>
</dbReference>
<keyword evidence="4 6" id="KW-0811">Translocation</keyword>
<dbReference type="EMBL" id="CP102480">
    <property type="protein sequence ID" value="UUX52187.1"/>
    <property type="molecule type" value="Genomic_DNA"/>
</dbReference>
<keyword evidence="2 6" id="KW-0813">Transport</keyword>
<evidence type="ECO:0000313" key="7">
    <source>
        <dbReference type="EMBL" id="UUX52187.1"/>
    </source>
</evidence>
<name>A0A9J7AWJ8_9PROT</name>
<comment type="similarity">
    <text evidence="1 6">Belongs to the SecB family.</text>
</comment>
<sequence>MTDTETGNATDEAGNAINTFSMTVKAQYIKDLSFENPKAPWSLRADIRPEIEIGVDVRAERMADNVYEVILQLNVNGIHEGEKVFIVELAYAGVFQFENVRADQVEYVLMVECARLLFPFARQIIGQVTADGGYPPLHIQPIDFLGVFQKNELQRGENGGVDVAAIEPEGNA</sequence>
<dbReference type="PRINTS" id="PR01594">
    <property type="entry name" value="SECBCHAPRONE"/>
</dbReference>
<dbReference type="NCBIfam" id="TIGR00809">
    <property type="entry name" value="secB"/>
    <property type="match status" value="1"/>
</dbReference>
<dbReference type="NCBIfam" id="NF004392">
    <property type="entry name" value="PRK05751.1-3"/>
    <property type="match status" value="1"/>
</dbReference>
<proteinExistence type="inferred from homology"/>
<dbReference type="KEGG" id="naci:NUH88_10900"/>
<dbReference type="Pfam" id="PF02556">
    <property type="entry name" value="SecB"/>
    <property type="match status" value="1"/>
</dbReference>
<gene>
    <name evidence="6 7" type="primary">secB</name>
    <name evidence="7" type="ORF">NUH88_10900</name>
</gene>
<evidence type="ECO:0000256" key="3">
    <source>
        <dbReference type="ARBA" id="ARBA00022927"/>
    </source>
</evidence>
<dbReference type="GO" id="GO:0051082">
    <property type="term" value="F:unfolded protein binding"/>
    <property type="evidence" value="ECO:0007669"/>
    <property type="project" value="InterPro"/>
</dbReference>
<dbReference type="AlphaFoldDB" id="A0A9J7AWJ8"/>
<comment type="subcellular location">
    <subcellularLocation>
        <location evidence="6">Cytoplasm</location>
    </subcellularLocation>
</comment>
<keyword evidence="5 6" id="KW-0143">Chaperone</keyword>
<evidence type="ECO:0000256" key="1">
    <source>
        <dbReference type="ARBA" id="ARBA00009990"/>
    </source>
</evidence>
<dbReference type="InterPro" id="IPR003708">
    <property type="entry name" value="SecB"/>
</dbReference>
<organism evidence="7 8">
    <name type="scientific">Nisaea acidiphila</name>
    <dbReference type="NCBI Taxonomy" id="1862145"/>
    <lineage>
        <taxon>Bacteria</taxon>
        <taxon>Pseudomonadati</taxon>
        <taxon>Pseudomonadota</taxon>
        <taxon>Alphaproteobacteria</taxon>
        <taxon>Rhodospirillales</taxon>
        <taxon>Thalassobaculaceae</taxon>
        <taxon>Nisaea</taxon>
    </lineage>
</organism>
<dbReference type="Proteomes" id="UP001060336">
    <property type="component" value="Chromosome"/>
</dbReference>